<keyword evidence="3" id="KW-1185">Reference proteome</keyword>
<name>A0ABP9P1Q4_9BACT</name>
<keyword evidence="1" id="KW-0175">Coiled coil</keyword>
<protein>
    <recommendedName>
        <fullName evidence="4">Maltokinase</fullName>
    </recommendedName>
</protein>
<proteinExistence type="predicted"/>
<organism evidence="2 3">
    <name type="scientific">Prosthecobacter algae</name>
    <dbReference type="NCBI Taxonomy" id="1144682"/>
    <lineage>
        <taxon>Bacteria</taxon>
        <taxon>Pseudomonadati</taxon>
        <taxon>Verrucomicrobiota</taxon>
        <taxon>Verrucomicrobiia</taxon>
        <taxon>Verrucomicrobiales</taxon>
        <taxon>Verrucomicrobiaceae</taxon>
        <taxon>Prosthecobacter</taxon>
    </lineage>
</organism>
<evidence type="ECO:0000313" key="3">
    <source>
        <dbReference type="Proteomes" id="UP001499852"/>
    </source>
</evidence>
<dbReference type="Gene3D" id="3.90.1200.10">
    <property type="match status" value="1"/>
</dbReference>
<comment type="caution">
    <text evidence="2">The sequence shown here is derived from an EMBL/GenBank/DDBJ whole genome shotgun (WGS) entry which is preliminary data.</text>
</comment>
<evidence type="ECO:0000256" key="1">
    <source>
        <dbReference type="SAM" id="Coils"/>
    </source>
</evidence>
<feature type="coiled-coil region" evidence="1">
    <location>
        <begin position="209"/>
        <end position="236"/>
    </location>
</feature>
<reference evidence="3" key="1">
    <citation type="journal article" date="2019" name="Int. J. Syst. Evol. Microbiol.">
        <title>The Global Catalogue of Microorganisms (GCM) 10K type strain sequencing project: providing services to taxonomists for standard genome sequencing and annotation.</title>
        <authorList>
            <consortium name="The Broad Institute Genomics Platform"/>
            <consortium name="The Broad Institute Genome Sequencing Center for Infectious Disease"/>
            <person name="Wu L."/>
            <person name="Ma J."/>
        </authorList>
    </citation>
    <scope>NUCLEOTIDE SEQUENCE [LARGE SCALE GENOMIC DNA]</scope>
    <source>
        <strain evidence="3">JCM 18053</strain>
    </source>
</reference>
<dbReference type="SUPFAM" id="SSF56112">
    <property type="entry name" value="Protein kinase-like (PK-like)"/>
    <property type="match status" value="1"/>
</dbReference>
<evidence type="ECO:0008006" key="4">
    <source>
        <dbReference type="Google" id="ProtNLM"/>
    </source>
</evidence>
<dbReference type="InterPro" id="IPR011009">
    <property type="entry name" value="Kinase-like_dom_sf"/>
</dbReference>
<sequence length="410" mass="46264">MLCDALQTSEFQRALFVALIGREPLNSSFGLILESPPRHDEEELDQAASQARILSGEQSNTSISYADRWLVKFFRKFEVGIHPEVEMTQHLTRHHFQVPPFLSALNLPLDADTGVAAMLTHYTPHQNDGWTFTLEALRQLFAQVIESPPSHHTDRQDEIIGASYPARAAQLGRLTARMHIALAATSDDPNFHPQPFTPQDSRSLCVAMRANATRVLAELQCQLTRLSEASQTMAREVLETRQVFLEAFDKLSQKIIECSLIRVHGDFHLGQTLNTGTDFVIIDFEGEPRLPLDQRRLPRPALRDVAGMVRSFEYAASAALDQAHDEERDSLAPWAQAWADVVIKNYLCAYFETAQGQKFLPQSPTDAQFLLDLHILDKALYEVGYELSYRPHLVSIPLRAISRLRSTLEP</sequence>
<dbReference type="EMBL" id="BAABIA010000002">
    <property type="protein sequence ID" value="GAA5135061.1"/>
    <property type="molecule type" value="Genomic_DNA"/>
</dbReference>
<accession>A0ABP9P1Q4</accession>
<dbReference type="Proteomes" id="UP001499852">
    <property type="component" value="Unassembled WGS sequence"/>
</dbReference>
<evidence type="ECO:0000313" key="2">
    <source>
        <dbReference type="EMBL" id="GAA5135061.1"/>
    </source>
</evidence>
<gene>
    <name evidence="2" type="ORF">GCM10023213_07720</name>
</gene>